<dbReference type="EMBL" id="LN907828">
    <property type="protein sequence ID" value="CUU26242.1"/>
    <property type="molecule type" value="Genomic_DNA"/>
</dbReference>
<dbReference type="AlphaFoldDB" id="A0A0U5GU35"/>
<dbReference type="RefSeq" id="WP_067436940.1">
    <property type="nucleotide sequence ID" value="NZ_JBQRBZ010000002.1"/>
</dbReference>
<organism evidence="5 6">
    <name type="scientific">Duffyella gerundensis</name>
    <dbReference type="NCBI Taxonomy" id="1619313"/>
    <lineage>
        <taxon>Bacteria</taxon>
        <taxon>Pseudomonadati</taxon>
        <taxon>Pseudomonadota</taxon>
        <taxon>Gammaproteobacteria</taxon>
        <taxon>Enterobacterales</taxon>
        <taxon>Erwiniaceae</taxon>
        <taxon>Duffyella</taxon>
    </lineage>
</organism>
<reference evidence="6" key="1">
    <citation type="submission" date="2015-11" db="EMBL/GenBank/DDBJ databases">
        <authorList>
            <person name="Blom J."/>
        </authorList>
    </citation>
    <scope>NUCLEOTIDE SEQUENCE [LARGE SCALE GENOMIC DNA]</scope>
    <source>
        <plasmid evidence="6">pEM01</plasmid>
    </source>
</reference>
<evidence type="ECO:0000256" key="2">
    <source>
        <dbReference type="ARBA" id="ARBA00022723"/>
    </source>
</evidence>
<dbReference type="Proteomes" id="UP000059419">
    <property type="component" value="Plasmid pEM01"/>
</dbReference>
<name>A0A0U5GU35_9GAMM</name>
<dbReference type="SUPFAM" id="SSF51621">
    <property type="entry name" value="Phosphoenolpyruvate/pyruvate domain"/>
    <property type="match status" value="1"/>
</dbReference>
<dbReference type="GO" id="GO:0000287">
    <property type="term" value="F:magnesium ion binding"/>
    <property type="evidence" value="ECO:0007669"/>
    <property type="project" value="TreeGrafter"/>
</dbReference>
<dbReference type="InterPro" id="IPR015813">
    <property type="entry name" value="Pyrv/PenolPyrv_kinase-like_dom"/>
</dbReference>
<dbReference type="GO" id="GO:0006107">
    <property type="term" value="P:oxaloacetate metabolic process"/>
    <property type="evidence" value="ECO:0007669"/>
    <property type="project" value="TreeGrafter"/>
</dbReference>
<dbReference type="OrthoDB" id="348111at2"/>
<keyword evidence="5" id="KW-0067">ATP-binding</keyword>
<dbReference type="PANTHER" id="PTHR32308:SF10">
    <property type="entry name" value="CITRATE LYASE SUBUNIT BETA"/>
    <property type="match status" value="1"/>
</dbReference>
<dbReference type="InterPro" id="IPR011206">
    <property type="entry name" value="Citrate_lyase_beta/mcl1/mcl2"/>
</dbReference>
<keyword evidence="3 4" id="KW-0460">Magnesium</keyword>
<dbReference type="PATRIC" id="fig|1619313.3.peg.4178"/>
<geneLocation type="plasmid" evidence="6">
    <name>pEM01</name>
</geneLocation>
<dbReference type="KEGG" id="ege:EM595_p0546"/>
<comment type="cofactor">
    <cofactor evidence="1">
        <name>Mg(2+)</name>
        <dbReference type="ChEBI" id="CHEBI:18420"/>
    </cofactor>
</comment>
<keyword evidence="6" id="KW-1185">Reference proteome</keyword>
<protein>
    <submittedName>
        <fullName evidence="5">ATP-binding protein</fullName>
    </submittedName>
</protein>
<evidence type="ECO:0000256" key="1">
    <source>
        <dbReference type="ARBA" id="ARBA00001946"/>
    </source>
</evidence>
<dbReference type="GO" id="GO:0005524">
    <property type="term" value="F:ATP binding"/>
    <property type="evidence" value="ECO:0007669"/>
    <property type="project" value="UniProtKB-KW"/>
</dbReference>
<evidence type="ECO:0000313" key="5">
    <source>
        <dbReference type="EMBL" id="CUU26242.1"/>
    </source>
</evidence>
<accession>A0A0U5GU35</accession>
<feature type="binding site" evidence="4">
    <location>
        <position position="169"/>
    </location>
    <ligand>
        <name>Mg(2+)</name>
        <dbReference type="ChEBI" id="CHEBI:18420"/>
    </ligand>
</feature>
<dbReference type="PANTHER" id="PTHR32308">
    <property type="entry name" value="LYASE BETA SUBUNIT, PUTATIVE (AFU_ORTHOLOGUE AFUA_4G13030)-RELATED"/>
    <property type="match status" value="1"/>
</dbReference>
<evidence type="ECO:0000256" key="4">
    <source>
        <dbReference type="PIRSR" id="PIRSR015582-2"/>
    </source>
</evidence>
<evidence type="ECO:0000313" key="6">
    <source>
        <dbReference type="Proteomes" id="UP000059419"/>
    </source>
</evidence>
<proteinExistence type="predicted"/>
<dbReference type="Pfam" id="PF15617">
    <property type="entry name" value="C-C_Bond_Lyase"/>
    <property type="match status" value="1"/>
</dbReference>
<sequence length="313" mass="34719">MKKTLSPFMLGATLYMPATRDDLAEIILHGKIPELRSLVVCLEDAVSEEDIGLAMSNLHHLLAELIQASPATDAAARPLVFIRPRNEAMARELVAHYVLEGVDGFVLPKFTRENLPAWWNIVGGTHLAMMPTLETRDVYDVVQMTALAEALEQHPCRERIIALRIGGNDLMSVIALRHPRNLTLYDGPMGYVVKMLVAVFASRGFSLTAPVCEQIDNTELLTQEVALDMAHGLVGKTAIHPAHLEIIHRALMVEKDDYEDALRILNSTQAVFKSQGAMCEPATHRSWASAVLERSKYCGIAKQFENVIFASRQ</sequence>
<gene>
    <name evidence="5" type="ORF">EM595_p0546</name>
</gene>
<dbReference type="InterPro" id="IPR039480">
    <property type="entry name" value="C-C_Bond_Lyase-like"/>
</dbReference>
<dbReference type="Gene3D" id="3.20.20.60">
    <property type="entry name" value="Phosphoenolpyruvate-binding domains"/>
    <property type="match status" value="1"/>
</dbReference>
<dbReference type="GO" id="GO:0003824">
    <property type="term" value="F:catalytic activity"/>
    <property type="evidence" value="ECO:0007669"/>
    <property type="project" value="InterPro"/>
</dbReference>
<keyword evidence="5" id="KW-0547">Nucleotide-binding</keyword>
<dbReference type="InterPro" id="IPR040442">
    <property type="entry name" value="Pyrv_kinase-like_dom_sf"/>
</dbReference>
<dbReference type="PIRSF" id="PIRSF015582">
    <property type="entry name" value="Cit_lyase_B"/>
    <property type="match status" value="1"/>
</dbReference>
<keyword evidence="2 4" id="KW-0479">Metal-binding</keyword>
<evidence type="ECO:0000256" key="3">
    <source>
        <dbReference type="ARBA" id="ARBA00022842"/>
    </source>
</evidence>